<reference evidence="1 2" key="1">
    <citation type="submission" date="2019-03" db="EMBL/GenBank/DDBJ databases">
        <title>Genomic Encyclopedia of Type Strains, Phase IV (KMG-IV): sequencing the most valuable type-strain genomes for metagenomic binning, comparative biology and taxonomic classification.</title>
        <authorList>
            <person name="Goeker M."/>
        </authorList>
    </citation>
    <scope>NUCLEOTIDE SEQUENCE [LARGE SCALE GENOMIC DNA]</scope>
    <source>
        <strain evidence="1 2">DSM 11901</strain>
    </source>
</reference>
<proteinExistence type="predicted"/>
<comment type="caution">
    <text evidence="1">The sequence shown here is derived from an EMBL/GenBank/DDBJ whole genome shotgun (WGS) entry which is preliminary data.</text>
</comment>
<dbReference type="OrthoDB" id="9150627at2"/>
<protein>
    <recommendedName>
        <fullName evidence="3">Flagellar biosynthesis protein FlhG</fullName>
    </recommendedName>
</protein>
<dbReference type="Proteomes" id="UP000294593">
    <property type="component" value="Unassembled WGS sequence"/>
</dbReference>
<gene>
    <name evidence="1" type="ORF">EV672_10241</name>
</gene>
<evidence type="ECO:0008006" key="3">
    <source>
        <dbReference type="Google" id="ProtNLM"/>
    </source>
</evidence>
<dbReference type="AlphaFoldDB" id="A0A4R6RHA4"/>
<keyword evidence="2" id="KW-1185">Reference proteome</keyword>
<name>A0A4R6RHA4_9BURK</name>
<dbReference type="EMBL" id="SNXW01000002">
    <property type="protein sequence ID" value="TDP85692.1"/>
    <property type="molecule type" value="Genomic_DNA"/>
</dbReference>
<organism evidence="1 2">
    <name type="scientific">Aquabacterium commune</name>
    <dbReference type="NCBI Taxonomy" id="70586"/>
    <lineage>
        <taxon>Bacteria</taxon>
        <taxon>Pseudomonadati</taxon>
        <taxon>Pseudomonadota</taxon>
        <taxon>Betaproteobacteria</taxon>
        <taxon>Burkholderiales</taxon>
        <taxon>Aquabacterium</taxon>
    </lineage>
</organism>
<sequence>MASTAHTLKPPAMHPVDQAQGLRQMFATRVLRFIPVVANPRAASAGGLVLERLCAAYGACGLHTLVVDASEQARPPGELAEFDLAEGVERLSSQVSYMAARGLPLTFADARGSCESLLDALADASPQSDVVLVHASASELVRIFARRGRHANLRPLVFTNDMAEGLTDAYAAVKVLSQRGGWMAYDLLMCASRRSIQADEVIARLARCADEFLGVAQRTALRLDPFEPASLDPDARFMDMAAGLLRSALPHTLGDNAFDHLVSPGAALPARQSAVLN</sequence>
<evidence type="ECO:0000313" key="2">
    <source>
        <dbReference type="Proteomes" id="UP000294593"/>
    </source>
</evidence>
<dbReference type="RefSeq" id="WP_133606584.1">
    <property type="nucleotide sequence ID" value="NZ_SNXW01000002.1"/>
</dbReference>
<accession>A0A4R6RHA4</accession>
<evidence type="ECO:0000313" key="1">
    <source>
        <dbReference type="EMBL" id="TDP85692.1"/>
    </source>
</evidence>